<dbReference type="PRINTS" id="PR00837">
    <property type="entry name" value="V5TPXLIKE"/>
</dbReference>
<keyword evidence="3 5" id="KW-0732">Signal</keyword>
<feature type="chain" id="PRO_5034406919" description="SCP domain-containing protein" evidence="5">
    <location>
        <begin position="23"/>
        <end position="248"/>
    </location>
</feature>
<reference evidence="7" key="1">
    <citation type="submission" date="2025-08" db="UniProtKB">
        <authorList>
            <consortium name="Ensembl"/>
        </authorList>
    </citation>
    <scope>IDENTIFICATION</scope>
</reference>
<dbReference type="SMART" id="SM00198">
    <property type="entry name" value="SCP"/>
    <property type="match status" value="1"/>
</dbReference>
<evidence type="ECO:0000256" key="5">
    <source>
        <dbReference type="SAM" id="SignalP"/>
    </source>
</evidence>
<dbReference type="InterPro" id="IPR018244">
    <property type="entry name" value="Allrgn_V5/Tpx1_CS"/>
</dbReference>
<comment type="similarity">
    <text evidence="2">Belongs to the CRISP family.</text>
</comment>
<name>A0A8D1TJR6_PIG</name>
<dbReference type="PRINTS" id="PR00838">
    <property type="entry name" value="V5ALLERGEN"/>
</dbReference>
<dbReference type="GO" id="GO:0016020">
    <property type="term" value="C:membrane"/>
    <property type="evidence" value="ECO:0007669"/>
    <property type="project" value="UniProtKB-SubCell"/>
</dbReference>
<dbReference type="FunFam" id="3.40.33.10:FF:000008">
    <property type="entry name" value="GLI pathogenesis-related 1 (Glioma)"/>
    <property type="match status" value="1"/>
</dbReference>
<dbReference type="PANTHER" id="PTHR10334">
    <property type="entry name" value="CYSTEINE-RICH SECRETORY PROTEIN-RELATED"/>
    <property type="match status" value="1"/>
</dbReference>
<dbReference type="InterPro" id="IPR035940">
    <property type="entry name" value="CAP_sf"/>
</dbReference>
<evidence type="ECO:0000259" key="6">
    <source>
        <dbReference type="SMART" id="SM00198"/>
    </source>
</evidence>
<feature type="signal peptide" evidence="5">
    <location>
        <begin position="1"/>
        <end position="22"/>
    </location>
</feature>
<keyword evidence="4" id="KW-0472">Membrane</keyword>
<dbReference type="Ensembl" id="ENSSSCT00050075578.1">
    <property type="protein sequence ID" value="ENSSSCP00050032594.1"/>
    <property type="gene ID" value="ENSSSCG00050055398.1"/>
</dbReference>
<evidence type="ECO:0000256" key="4">
    <source>
        <dbReference type="ARBA" id="ARBA00023136"/>
    </source>
</evidence>
<dbReference type="InterPro" id="IPR014044">
    <property type="entry name" value="CAP_dom"/>
</dbReference>
<dbReference type="PROSITE" id="PS01009">
    <property type="entry name" value="CRISP_1"/>
    <property type="match status" value="1"/>
</dbReference>
<protein>
    <recommendedName>
        <fullName evidence="6">SCP domain-containing protein</fullName>
    </recommendedName>
</protein>
<organism evidence="7 8">
    <name type="scientific">Sus scrofa</name>
    <name type="common">Pig</name>
    <dbReference type="NCBI Taxonomy" id="9823"/>
    <lineage>
        <taxon>Eukaryota</taxon>
        <taxon>Metazoa</taxon>
        <taxon>Chordata</taxon>
        <taxon>Craniata</taxon>
        <taxon>Vertebrata</taxon>
        <taxon>Euteleostomi</taxon>
        <taxon>Mammalia</taxon>
        <taxon>Eutheria</taxon>
        <taxon>Laurasiatheria</taxon>
        <taxon>Artiodactyla</taxon>
        <taxon>Suina</taxon>
        <taxon>Suidae</taxon>
        <taxon>Sus</taxon>
    </lineage>
</organism>
<dbReference type="InterPro" id="IPR034121">
    <property type="entry name" value="SCP_GLIPR-1-like"/>
</dbReference>
<evidence type="ECO:0000256" key="2">
    <source>
        <dbReference type="ARBA" id="ARBA00009923"/>
    </source>
</evidence>
<dbReference type="InterPro" id="IPR002413">
    <property type="entry name" value="V5_allergen-like"/>
</dbReference>
<dbReference type="InterPro" id="IPR001283">
    <property type="entry name" value="CRISP-related"/>
</dbReference>
<evidence type="ECO:0000256" key="1">
    <source>
        <dbReference type="ARBA" id="ARBA00004370"/>
    </source>
</evidence>
<feature type="domain" description="SCP" evidence="6">
    <location>
        <begin position="33"/>
        <end position="180"/>
    </location>
</feature>
<accession>A0A8D1TJR6</accession>
<comment type="subcellular location">
    <subcellularLocation>
        <location evidence="1">Membrane</location>
    </subcellularLocation>
</comment>
<evidence type="ECO:0000313" key="7">
    <source>
        <dbReference type="Ensembl" id="ENSSSCP00050032594.1"/>
    </source>
</evidence>
<dbReference type="CDD" id="cd05385">
    <property type="entry name" value="CAP_GLIPR1-like"/>
    <property type="match status" value="1"/>
</dbReference>
<proteinExistence type="inferred from homology"/>
<dbReference type="Pfam" id="PF00188">
    <property type="entry name" value="CAP"/>
    <property type="match status" value="1"/>
</dbReference>
<dbReference type="GO" id="GO:0005576">
    <property type="term" value="C:extracellular region"/>
    <property type="evidence" value="ECO:0007669"/>
    <property type="project" value="InterPro"/>
</dbReference>
<sequence length="248" mass="27618">MILKKKLSCFWTLGLCLVASKSSPKVPSITDPTFIDQAVKAHNEMRGKVWPTAANMKHMSWDEALAKTAKAWANKCLFGHNPCLPKSLQCHPTFQYVGENIWLGPLRIFTPRCAVEAWYNESQFYDFNSLSCSKVCGHYTQVVWANSYKIGCAVAICPNLGGPNTAIFVCDYGPAGNYPNMHPYANGSSCSMCEEGEICTKKLCITDSICCLHSKNNTLINVQINCDLKLKCFSSIISFWVSGQRLFK</sequence>
<evidence type="ECO:0000256" key="3">
    <source>
        <dbReference type="ARBA" id="ARBA00022729"/>
    </source>
</evidence>
<dbReference type="AlphaFoldDB" id="A0A8D1TJR6"/>
<dbReference type="SUPFAM" id="SSF55797">
    <property type="entry name" value="PR-1-like"/>
    <property type="match status" value="1"/>
</dbReference>
<dbReference type="Proteomes" id="UP000694571">
    <property type="component" value="Unplaced"/>
</dbReference>
<evidence type="ECO:0000313" key="8">
    <source>
        <dbReference type="Proteomes" id="UP000694571"/>
    </source>
</evidence>
<dbReference type="Gene3D" id="3.40.33.10">
    <property type="entry name" value="CAP"/>
    <property type="match status" value="1"/>
</dbReference>